<dbReference type="EMBL" id="WJJP01000313">
    <property type="protein sequence ID" value="MBD3324867.1"/>
    <property type="molecule type" value="Genomic_DNA"/>
</dbReference>
<comment type="caution">
    <text evidence="3">The sequence shown here is derived from an EMBL/GenBank/DDBJ whole genome shotgun (WGS) entry which is preliminary data.</text>
</comment>
<dbReference type="InterPro" id="IPR019962">
    <property type="entry name" value="CHP03663"/>
</dbReference>
<evidence type="ECO:0000256" key="1">
    <source>
        <dbReference type="SAM" id="Phobius"/>
    </source>
</evidence>
<gene>
    <name evidence="3" type="ORF">GF339_09800</name>
</gene>
<feature type="transmembrane region" description="Helical" evidence="1">
    <location>
        <begin position="187"/>
        <end position="217"/>
    </location>
</feature>
<keyword evidence="1" id="KW-1133">Transmembrane helix</keyword>
<accession>A0A9D5Q637</accession>
<feature type="transmembrane region" description="Helical" evidence="1">
    <location>
        <begin position="132"/>
        <end position="151"/>
    </location>
</feature>
<dbReference type="PANTHER" id="PTHR41710">
    <property type="entry name" value="GLYCOSYL TRANSFERASE, FAMILY 39"/>
    <property type="match status" value="1"/>
</dbReference>
<keyword evidence="1" id="KW-0472">Membrane</keyword>
<evidence type="ECO:0000313" key="4">
    <source>
        <dbReference type="Proteomes" id="UP000649604"/>
    </source>
</evidence>
<dbReference type="InterPro" id="IPR038731">
    <property type="entry name" value="RgtA/B/C-like"/>
</dbReference>
<feature type="transmembrane region" description="Helical" evidence="1">
    <location>
        <begin position="163"/>
        <end position="180"/>
    </location>
</feature>
<sequence>MVSINRVRSMATQHDVVGLDEEIHAPSQPVGGQQRDPWILAFWGIVFLAFCLRLYDLASMPLHHDESLYGVYCWRFFIGQGYHYDPMMHGPFMFHFQLLIFFLFGVGDFSVRIAPALLGTALIASTYSLKAFVGRVGIVLIALFLTCSPTHLYFSRFMRHDSYMAFFTYTSAVFGVLYYHTRRKTHLYLTAASLALMFCVKENSYIHAFIFVTFVIIKELCHTYL</sequence>
<dbReference type="Pfam" id="PF13231">
    <property type="entry name" value="PMT_2"/>
    <property type="match status" value="1"/>
</dbReference>
<feature type="transmembrane region" description="Helical" evidence="1">
    <location>
        <begin position="38"/>
        <end position="55"/>
    </location>
</feature>
<feature type="transmembrane region" description="Helical" evidence="1">
    <location>
        <begin position="92"/>
        <end position="111"/>
    </location>
</feature>
<dbReference type="Proteomes" id="UP000649604">
    <property type="component" value="Unassembled WGS sequence"/>
</dbReference>
<reference evidence="3" key="1">
    <citation type="submission" date="2019-11" db="EMBL/GenBank/DDBJ databases">
        <title>Microbial mats filling the niche in hypersaline microbial mats.</title>
        <authorList>
            <person name="Wong H.L."/>
            <person name="Macleod F.I."/>
            <person name="White R.A. III"/>
            <person name="Burns B.P."/>
        </authorList>
    </citation>
    <scope>NUCLEOTIDE SEQUENCE</scope>
    <source>
        <strain evidence="3">Rbin_158</strain>
    </source>
</reference>
<evidence type="ECO:0000259" key="2">
    <source>
        <dbReference type="Pfam" id="PF13231"/>
    </source>
</evidence>
<dbReference type="NCBIfam" id="TIGR03663">
    <property type="entry name" value="flippase activity-associated protein Agl23"/>
    <property type="match status" value="1"/>
</dbReference>
<keyword evidence="1" id="KW-0812">Transmembrane</keyword>
<feature type="non-terminal residue" evidence="3">
    <location>
        <position position="225"/>
    </location>
</feature>
<name>A0A9D5Q637_9BACT</name>
<proteinExistence type="predicted"/>
<dbReference type="PANTHER" id="PTHR41710:SF2">
    <property type="entry name" value="GLYCOSYL TRANSFERASE FAMILY 39_83 DOMAIN-CONTAINING PROTEIN"/>
    <property type="match status" value="1"/>
</dbReference>
<dbReference type="AlphaFoldDB" id="A0A9D5Q637"/>
<evidence type="ECO:0000313" key="3">
    <source>
        <dbReference type="EMBL" id="MBD3324867.1"/>
    </source>
</evidence>
<feature type="domain" description="Glycosyltransferase RgtA/B/C/D-like" evidence="2">
    <location>
        <begin position="89"/>
        <end position="218"/>
    </location>
</feature>
<protein>
    <submittedName>
        <fullName evidence="3">TIGR03663 family protein</fullName>
    </submittedName>
</protein>
<organism evidence="3 4">
    <name type="scientific">candidate division KSB3 bacterium</name>
    <dbReference type="NCBI Taxonomy" id="2044937"/>
    <lineage>
        <taxon>Bacteria</taxon>
        <taxon>candidate division KSB3</taxon>
    </lineage>
</organism>